<gene>
    <name evidence="1" type="ORF">ACFFQA_14205</name>
</gene>
<dbReference type="RefSeq" id="WP_377852371.1">
    <property type="nucleotide sequence ID" value="NZ_JBHLZU010000011.1"/>
</dbReference>
<sequence length="176" mass="19665">MEMYAAVVDREVSAEEAPKLADEVRSWLLMRQVISGEQFEIFEGDPLWAYRPGSNVKRLLGPSPDMLRGVRIVTGRTAFSSTAGHFLFCPVCRYTFEPDEEDAIDALADWQAGGNAGPVSCPDCYLTQPITEWDGDWAYGNLGIEFHGWPDLPYFFVRELTRLLAHETAVACGVAR</sequence>
<protein>
    <recommendedName>
        <fullName evidence="3">Acetone carboxylase subunit gamma</fullName>
    </recommendedName>
</protein>
<dbReference type="Proteomes" id="UP001589693">
    <property type="component" value="Unassembled WGS sequence"/>
</dbReference>
<organism evidence="1 2">
    <name type="scientific">Allokutzneria oryzae</name>
    <dbReference type="NCBI Taxonomy" id="1378989"/>
    <lineage>
        <taxon>Bacteria</taxon>
        <taxon>Bacillati</taxon>
        <taxon>Actinomycetota</taxon>
        <taxon>Actinomycetes</taxon>
        <taxon>Pseudonocardiales</taxon>
        <taxon>Pseudonocardiaceae</taxon>
        <taxon>Allokutzneria</taxon>
    </lineage>
</organism>
<keyword evidence="2" id="KW-1185">Reference proteome</keyword>
<comment type="caution">
    <text evidence="1">The sequence shown here is derived from an EMBL/GenBank/DDBJ whole genome shotgun (WGS) entry which is preliminary data.</text>
</comment>
<evidence type="ECO:0000313" key="1">
    <source>
        <dbReference type="EMBL" id="MFB9905088.1"/>
    </source>
</evidence>
<dbReference type="EMBL" id="JBHLZU010000011">
    <property type="protein sequence ID" value="MFB9905088.1"/>
    <property type="molecule type" value="Genomic_DNA"/>
</dbReference>
<name>A0ABV5ZW37_9PSEU</name>
<evidence type="ECO:0008006" key="3">
    <source>
        <dbReference type="Google" id="ProtNLM"/>
    </source>
</evidence>
<reference evidence="1 2" key="1">
    <citation type="submission" date="2024-09" db="EMBL/GenBank/DDBJ databases">
        <authorList>
            <person name="Sun Q."/>
            <person name="Mori K."/>
        </authorList>
    </citation>
    <scope>NUCLEOTIDE SEQUENCE [LARGE SCALE GENOMIC DNA]</scope>
    <source>
        <strain evidence="1 2">TBRC 7907</strain>
    </source>
</reference>
<accession>A0ABV5ZW37</accession>
<proteinExistence type="predicted"/>
<evidence type="ECO:0000313" key="2">
    <source>
        <dbReference type="Proteomes" id="UP001589693"/>
    </source>
</evidence>